<protein>
    <submittedName>
        <fullName evidence="1">Uncharacterized protein</fullName>
    </submittedName>
</protein>
<dbReference type="Proteomes" id="UP000186817">
    <property type="component" value="Unassembled WGS sequence"/>
</dbReference>
<dbReference type="InterPro" id="IPR029052">
    <property type="entry name" value="Metallo-depent_PP-like"/>
</dbReference>
<evidence type="ECO:0000313" key="2">
    <source>
        <dbReference type="Proteomes" id="UP000186817"/>
    </source>
</evidence>
<gene>
    <name evidence="1" type="ORF">AK812_SmicGene42881</name>
</gene>
<dbReference type="OrthoDB" id="412308at2759"/>
<comment type="caution">
    <text evidence="1">The sequence shown here is derived from an EMBL/GenBank/DDBJ whole genome shotgun (WGS) entry which is preliminary data.</text>
</comment>
<name>A0A1Q9C2G7_SYMMI</name>
<dbReference type="EMBL" id="LSRX01001846">
    <property type="protein sequence ID" value="OLP77100.1"/>
    <property type="molecule type" value="Genomic_DNA"/>
</dbReference>
<evidence type="ECO:0000313" key="1">
    <source>
        <dbReference type="EMBL" id="OLP77100.1"/>
    </source>
</evidence>
<dbReference type="AlphaFoldDB" id="A0A1Q9C2G7"/>
<dbReference type="Gene3D" id="3.60.21.10">
    <property type="match status" value="1"/>
</dbReference>
<reference evidence="1 2" key="1">
    <citation type="submission" date="2016-02" db="EMBL/GenBank/DDBJ databases">
        <title>Genome analysis of coral dinoflagellate symbionts highlights evolutionary adaptations to a symbiotic lifestyle.</title>
        <authorList>
            <person name="Aranda M."/>
            <person name="Li Y."/>
            <person name="Liew Y.J."/>
            <person name="Baumgarten S."/>
            <person name="Simakov O."/>
            <person name="Wilson M."/>
            <person name="Piel J."/>
            <person name="Ashoor H."/>
            <person name="Bougouffa S."/>
            <person name="Bajic V.B."/>
            <person name="Ryu T."/>
            <person name="Ravasi T."/>
            <person name="Bayer T."/>
            <person name="Micklem G."/>
            <person name="Kim H."/>
            <person name="Bhak J."/>
            <person name="Lajeunesse T.C."/>
            <person name="Voolstra C.R."/>
        </authorList>
    </citation>
    <scope>NUCLEOTIDE SEQUENCE [LARGE SCALE GENOMIC DNA]</scope>
    <source>
        <strain evidence="1 2">CCMP2467</strain>
    </source>
</reference>
<dbReference type="SUPFAM" id="SSF56300">
    <property type="entry name" value="Metallo-dependent phosphatases"/>
    <property type="match status" value="1"/>
</dbReference>
<organism evidence="1 2">
    <name type="scientific">Symbiodinium microadriaticum</name>
    <name type="common">Dinoflagellate</name>
    <name type="synonym">Zooxanthella microadriatica</name>
    <dbReference type="NCBI Taxonomy" id="2951"/>
    <lineage>
        <taxon>Eukaryota</taxon>
        <taxon>Sar</taxon>
        <taxon>Alveolata</taxon>
        <taxon>Dinophyceae</taxon>
        <taxon>Suessiales</taxon>
        <taxon>Symbiodiniaceae</taxon>
        <taxon>Symbiodinium</taxon>
    </lineage>
</organism>
<proteinExistence type="predicted"/>
<sequence length="458" mass="50716">MVRALGSELQAVTALTVGPKVAGGFCKKNGINVNTKPKGSYSRGGSKSPKTCKLGDSFGPGAQPDNGNRDVTVVMVSDVQLPWCHKEDSRMDMPCALEDNFYMIQGIKALESLSWVEGDADPVATPLGVFIAGDLTAFGSRNQYITYRKLWETRDDESPNKNNKLPIWPGLGNHDYANNIEGCNTLLEEPTWAPYAMNGCAQRMLTYVRAAVGKCGDEAVVKSFGGFVDHYHKDSAAYTVRYGRIRFVHLHNYPTFRREQLTGMASTIGFLKDEVAEASKTEDYLVLVMHDVGQHFSAEAHDGQVERYDYFSDIVAGSRTLAVFAGHLHPTGGMKRGFLQDSRPREYTLLQNTWGENIPVIRNWASSEQRFVVAQVNVARCYWRFGSVSAPGKDSATAWYSPESQEQQRVFTIPNCTIDENYSWTPPTKEPDAAVLSMATPHTATMTLLLVLLLSLLT</sequence>
<accession>A0A1Q9C2G7</accession>
<keyword evidence="2" id="KW-1185">Reference proteome</keyword>